<feature type="domain" description="Teneurin-like YD-shell" evidence="6">
    <location>
        <begin position="1385"/>
        <end position="1479"/>
    </location>
</feature>
<dbReference type="SUPFAM" id="SSF50998">
    <property type="entry name" value="Quinoprotein alcohol dehydrogenase-like"/>
    <property type="match status" value="1"/>
</dbReference>
<dbReference type="Proteomes" id="UP000192761">
    <property type="component" value="Unassembled WGS sequence"/>
</dbReference>
<feature type="region of interest" description="Disordered" evidence="3">
    <location>
        <begin position="124"/>
        <end position="150"/>
    </location>
</feature>
<feature type="compositionally biased region" description="Polar residues" evidence="3">
    <location>
        <begin position="2019"/>
        <end position="2032"/>
    </location>
</feature>
<dbReference type="Pfam" id="PF01841">
    <property type="entry name" value="Transglut_core"/>
    <property type="match status" value="1"/>
</dbReference>
<dbReference type="InterPro" id="IPR002931">
    <property type="entry name" value="Transglutaminase-like"/>
</dbReference>
<dbReference type="Pfam" id="PF14040">
    <property type="entry name" value="DNase_NucA_NucB"/>
    <property type="match status" value="1"/>
</dbReference>
<protein>
    <submittedName>
        <fullName evidence="7">RHS repeat-associated core domain-containing protein</fullName>
    </submittedName>
</protein>
<evidence type="ECO:0000259" key="5">
    <source>
        <dbReference type="Pfam" id="PF14040"/>
    </source>
</evidence>
<reference evidence="7 8" key="1">
    <citation type="submission" date="2017-04" db="EMBL/GenBank/DDBJ databases">
        <authorList>
            <person name="Afonso C.L."/>
            <person name="Miller P.J."/>
            <person name="Scott M.A."/>
            <person name="Spackman E."/>
            <person name="Goraichik I."/>
            <person name="Dimitrov K.M."/>
            <person name="Suarez D.L."/>
            <person name="Swayne D.E."/>
        </authorList>
    </citation>
    <scope>NUCLEOTIDE SEQUENCE [LARGE SCALE GENOMIC DNA]</scope>
    <source>
        <strain evidence="7 8">DSM 23236</strain>
    </source>
</reference>
<evidence type="ECO:0000256" key="3">
    <source>
        <dbReference type="SAM" id="MobiDB-lite"/>
    </source>
</evidence>
<feature type="compositionally biased region" description="Polar residues" evidence="3">
    <location>
        <begin position="126"/>
        <end position="146"/>
    </location>
</feature>
<sequence>MMGQSGHAAEATGYGETLNRLDDAIAAKAGERGTGQGKLQQRIDQLQQQLQRAAERQEAAFAATEQLLTQRKLPAELLERHRAAVAQFRAQHAQFAARLQALQASKDDASRRAGLQALHDELRQWRGQSGSSRTGDWGASQPQRTPAESPAAFKRQLSRFGIAPLRLAGALPAGTTLPDFPALPALPTVADTAATDEAPQTAEIKALAAQLGNNPVQIHNWVRNQIDYVPSYGIVQGAAQTLRAGRGNAADTAALELALLRAAGIAARYTYGTIEVPIAQAQRWLNVNSSSAVITLLQQGGVPYRTVESGGQVSAIRMEHVWLQAYVDYVPSRGAVNRKPNTWVPLDASFKPIDSKAGLDLKASFGFSGRAVLDAMQAGATCTAELAGKLSATALQGAYADFGTRLNAYAAQLGSDATVQDLLGQRSIHADTPAILYGTLPYTTVAEAGRFTTMPDTLKWNLHLALYSNAANRAAGQPLFRLDAPLASNAGQRISLGFVPATQADADAITALMPTTGNPVDYPASLPAYLIKVKAELRVDGQLMASGGTFTLGDSLLLDTGLDVAASGSQPAQTRSLRAGETVAVVVDGQGLGQGDLTQLAQRRASLGTDRASGSAELLHQIGRLYFANADALGRYTQRAGQTVAYRLPSLALISLQGQADSAYGVITQLRYSGIGIDLPIQSLQTTSLQGTAANDFLRQSWLSHSALTTRVLSQVLGTPDQAYSAVSVPGLFALANASQNAHLYTSSNIAGLSSLALDSASQADIVAAVQQGRRVLSTETLAGDTLWKDNAYVSEDPLTLTSNYTLAATSNQSFFAASGGLSWLAWGRDNAVAPLLKARLDKAAALQAHLAGLLPDQDGTRWNVHPAKAEVTGGLFLSGLSQQAGSTPCDWLALQLAGQLTAGSGDTGTAGANHAPLIQSQPVIAGQGGRSYRYQVVASDADGDTLSYRLINAPGGMALSAAGLLAWDKTVVGSYPVILRVDDGKTYAEQAYTLTIGADALPLDVGLGFAPSILNVGEQTLITASTTGGSGNAQLTLTINGAPVTLDSKGQLQWQAPASGAYIVVATAKDGQDTISKTSVISVRDPAGIAAPVVNIASPTESSLITVPTAITGTGTVTDSALAYYQILLKPSDAPDSAWREIGRGYSPVSNGKLGTLDPTGLPNGWYKLGVIGYDVNGQQTSQVISVEIAGDVKIGQFSLSFVDLDIDALGIPVRVTRSYDTRRKSEALDFGYGWSVDYQNMQVRSNVVLGKGWTLSKATGSLQICANQDGPHRISVSIPGLPLQRFDAKLEQPCGLVQPPPVKIVLTPLPGTTTQLEVITGNVLAQGNQLTDMDSENPNLPWNPSDFKLTTQDGLIYTLRSGVGIMRVTDPYGNTLDYTTNGLIHSTGLKIAFDRDSQGRISAITDPAGKRITYGYNASGDLTSVTDQLKQITKLSYNRSHGLVDYTDPRGIRAVRYEYDDNGRLIATIDANGQRTEATHDDANQKEVITDRRGYTTTYVYDANGNVTSKTDALGYTTLYTYDALGNEATVTDPLGHITRKDYDPITRAVTKYTDANGYVTQYVPDEKGNIKESTDPLGRKSTTKWFAGVPVIVTKSDGRVATLGYGADGSLRSLGLPGQTLRYDYNGLGQKTAEYDAASIKTEITLDTNGKETGRRTYAKDGTTVLANSTTDLDDAGRIIKSTDPLNRSTSYSYNSANKVVQETDPAGRIKRYEYDALARLTKTTYPDGTSDLQSYDVLGNVISRTDRAGRVTRMDYDALNRLSTTTYPDGSTEQQHYDAAGRLSDTVDRNGKATTYEYDPAGNQTALIDPLGRRFETTYDAVGRRKTSKDPDGRITTYEYNDADQLIKTIYPDQSFSKTDWRPDSLKNSDTDAKGNVTNYGYDAALHLNQVTQTDASGQLLTQYGYDELGRKTSQTDARQHTTTWGYDAAGQLKRRTLPDGQFESWEYDNLGRQITHTDFNGKTTTWTYDNADRIASRLDGDNKASFYSYTASGQLASVKDARGETRWQYDASDRPTQQSNPDGSTLSWSYDNAGQIATRSTAAGTVRYSYDANGKLTSITAPDGSTTTQGWDNNGLLSSITRPNGTKTVYMRDVNGRLTQIVHQKGTTVLGGTTYQLDVDGKRLGRNDYDQQSTLGNDGKLANPARSIGYQYDSLNRLTQEKVSDLRTPSRNRTTDYTYDAVGNRKTQTLTTTGGTTSKAYDYDERDRLKTITTNGTSVTTYSWDNNGNLLQKTALGSVTKYGWDARNRLTQVQQGKDAQHLTTIAAYQYDDNGNRVSKTDKDGKTTSYLIDELFAYAQAVQETCNGQSTNYVYGDQLLQQSKAGQSSYYEADGLGSTQQLTDASGSVTAEYEYSAFGEPQTLATQSSGYLYTGEYRDQDTGLQYNRARWYDADVGRFLSQDSFDGHERLPITLNKYNYGNANSVNFVDPSGFDAGGLPGIMTTMGTNEELRAAQLNYQMVVAQTFAKLEMVVLLTSVGFTAVDQAVQTRLKDCIEATRAGKNLCKSDWYVFNVGYNHKDVAAHVAYAISSNQSPSWLSRRDPAPEDRPWIRPYIGGLDKPCQKYAGDCDEYPFNASLEGWTKGITGQIGEGGISLRTVPSFENRSAGSYLRWWYSDCSVPANNPGKKYKVTTIIGLPTGGLCKR</sequence>
<dbReference type="STRING" id="1121001.SAMN02745857_00229"/>
<feature type="domain" description="Teneurin-like YD-shell" evidence="6">
    <location>
        <begin position="1951"/>
        <end position="2146"/>
    </location>
</feature>
<dbReference type="InterPro" id="IPR011047">
    <property type="entry name" value="Quinoprotein_ADH-like_sf"/>
</dbReference>
<dbReference type="Pfam" id="PF25023">
    <property type="entry name" value="TEN_YD-shell"/>
    <property type="match status" value="3"/>
</dbReference>
<dbReference type="InterPro" id="IPR056823">
    <property type="entry name" value="TEN-like_YD-shell"/>
</dbReference>
<organism evidence="7 8">
    <name type="scientific">Andreprevotia lacus DSM 23236</name>
    <dbReference type="NCBI Taxonomy" id="1121001"/>
    <lineage>
        <taxon>Bacteria</taxon>
        <taxon>Pseudomonadati</taxon>
        <taxon>Pseudomonadota</taxon>
        <taxon>Betaproteobacteria</taxon>
        <taxon>Neisseriales</taxon>
        <taxon>Chitinibacteraceae</taxon>
        <taxon>Andreprevotia</taxon>
    </lineage>
</organism>
<feature type="domain" description="Teneurin-like YD-shell" evidence="6">
    <location>
        <begin position="2151"/>
        <end position="2428"/>
    </location>
</feature>
<evidence type="ECO:0000256" key="2">
    <source>
        <dbReference type="SAM" id="Coils"/>
    </source>
</evidence>
<gene>
    <name evidence="7" type="ORF">SAMN02745857_00229</name>
</gene>
<evidence type="ECO:0000259" key="4">
    <source>
        <dbReference type="Pfam" id="PF01841"/>
    </source>
</evidence>
<feature type="domain" description="Transglutaminase-like" evidence="4">
    <location>
        <begin position="213"/>
        <end position="348"/>
    </location>
</feature>
<evidence type="ECO:0000313" key="7">
    <source>
        <dbReference type="EMBL" id="SMC16641.1"/>
    </source>
</evidence>
<feature type="domain" description="Deoxyribonuclease NucA/NucB" evidence="5">
    <location>
        <begin position="2565"/>
        <end position="2636"/>
    </location>
</feature>
<dbReference type="Gene3D" id="2.180.10.10">
    <property type="entry name" value="RHS repeat-associated core"/>
    <property type="match status" value="3"/>
</dbReference>
<dbReference type="InterPro" id="IPR031325">
    <property type="entry name" value="RHS_repeat"/>
</dbReference>
<dbReference type="InterPro" id="IPR050708">
    <property type="entry name" value="T6SS_VgrG/RHS"/>
</dbReference>
<dbReference type="NCBIfam" id="TIGR03696">
    <property type="entry name" value="Rhs_assc_core"/>
    <property type="match status" value="1"/>
</dbReference>
<dbReference type="InterPro" id="IPR038765">
    <property type="entry name" value="Papain-like_cys_pep_sf"/>
</dbReference>
<dbReference type="Pfam" id="PF05593">
    <property type="entry name" value="RHS_repeat"/>
    <property type="match status" value="6"/>
</dbReference>
<dbReference type="EMBL" id="FWXD01000001">
    <property type="protein sequence ID" value="SMC16641.1"/>
    <property type="molecule type" value="Genomic_DNA"/>
</dbReference>
<dbReference type="InterPro" id="IPR015919">
    <property type="entry name" value="Cadherin-like_sf"/>
</dbReference>
<evidence type="ECO:0000259" key="6">
    <source>
        <dbReference type="Pfam" id="PF25023"/>
    </source>
</evidence>
<dbReference type="Gene3D" id="3.90.930.1">
    <property type="match status" value="1"/>
</dbReference>
<dbReference type="PANTHER" id="PTHR32305:SF15">
    <property type="entry name" value="PROTEIN RHSA-RELATED"/>
    <property type="match status" value="1"/>
</dbReference>
<dbReference type="GO" id="GO:0016020">
    <property type="term" value="C:membrane"/>
    <property type="evidence" value="ECO:0007669"/>
    <property type="project" value="InterPro"/>
</dbReference>
<dbReference type="Gene3D" id="3.10.620.30">
    <property type="match status" value="1"/>
</dbReference>
<dbReference type="Gene3D" id="2.60.40.10">
    <property type="entry name" value="Immunoglobulins"/>
    <property type="match status" value="1"/>
</dbReference>
<keyword evidence="8" id="KW-1185">Reference proteome</keyword>
<dbReference type="SUPFAM" id="SSF49313">
    <property type="entry name" value="Cadherin-like"/>
    <property type="match status" value="1"/>
</dbReference>
<feature type="region of interest" description="Disordered" evidence="3">
    <location>
        <begin position="2013"/>
        <end position="2032"/>
    </location>
</feature>
<keyword evidence="1" id="KW-0677">Repeat</keyword>
<dbReference type="InterPro" id="IPR022385">
    <property type="entry name" value="Rhs_assc_core"/>
</dbReference>
<dbReference type="InterPro" id="IPR029476">
    <property type="entry name" value="DNase_NucA_NucB"/>
</dbReference>
<keyword evidence="2" id="KW-0175">Coiled coil</keyword>
<dbReference type="GO" id="GO:0005509">
    <property type="term" value="F:calcium ion binding"/>
    <property type="evidence" value="ECO:0007669"/>
    <property type="project" value="InterPro"/>
</dbReference>
<proteinExistence type="predicted"/>
<evidence type="ECO:0000313" key="8">
    <source>
        <dbReference type="Proteomes" id="UP000192761"/>
    </source>
</evidence>
<dbReference type="InterPro" id="IPR013783">
    <property type="entry name" value="Ig-like_fold"/>
</dbReference>
<feature type="coiled-coil region" evidence="2">
    <location>
        <begin position="36"/>
        <end position="67"/>
    </location>
</feature>
<dbReference type="PANTHER" id="PTHR32305">
    <property type="match status" value="1"/>
</dbReference>
<dbReference type="InterPro" id="IPR006530">
    <property type="entry name" value="YD"/>
</dbReference>
<name>A0A1W1WZS3_9NEIS</name>
<evidence type="ECO:0000256" key="1">
    <source>
        <dbReference type="ARBA" id="ARBA00022737"/>
    </source>
</evidence>
<dbReference type="NCBIfam" id="TIGR01643">
    <property type="entry name" value="YD_repeat_2x"/>
    <property type="match status" value="14"/>
</dbReference>
<dbReference type="SUPFAM" id="SSF54001">
    <property type="entry name" value="Cysteine proteinases"/>
    <property type="match status" value="1"/>
</dbReference>
<accession>A0A1W1WZS3</accession>